<gene>
    <name evidence="2" type="ORF">HED64_17135</name>
</gene>
<evidence type="ECO:0000313" key="2">
    <source>
        <dbReference type="EMBL" id="NKG22424.1"/>
    </source>
</evidence>
<reference evidence="2 3" key="1">
    <citation type="submission" date="2020-04" db="EMBL/GenBank/DDBJ databases">
        <title>Paeniglutamicibacter sp. ANT13_2, a novel actinomycete isolated from sediment in Antarctica.</title>
        <authorList>
            <person name="Sakdapetsiri C."/>
            <person name="Pinyakong O."/>
        </authorList>
    </citation>
    <scope>NUCLEOTIDE SEQUENCE [LARGE SCALE GENOMIC DNA]</scope>
    <source>
        <strain evidence="2 3">ANT13_2</strain>
    </source>
</reference>
<dbReference type="SUPFAM" id="SSF141571">
    <property type="entry name" value="Pentapeptide repeat-like"/>
    <property type="match status" value="1"/>
</dbReference>
<dbReference type="SUPFAM" id="SSF109854">
    <property type="entry name" value="DinB/YfiT-like putative metalloenzymes"/>
    <property type="match status" value="1"/>
</dbReference>
<dbReference type="Pfam" id="PF12867">
    <property type="entry name" value="DinB_2"/>
    <property type="match status" value="1"/>
</dbReference>
<accession>A0ABX1G858</accession>
<feature type="domain" description="DinB-like" evidence="1">
    <location>
        <begin position="96"/>
        <end position="237"/>
    </location>
</feature>
<dbReference type="InterPro" id="IPR001646">
    <property type="entry name" value="5peptide_repeat"/>
</dbReference>
<dbReference type="InterPro" id="IPR034660">
    <property type="entry name" value="DinB/YfiT-like"/>
</dbReference>
<organism evidence="2 3">
    <name type="scientific">Paeniglutamicibacter terrestris</name>
    <dbReference type="NCBI Taxonomy" id="2723403"/>
    <lineage>
        <taxon>Bacteria</taxon>
        <taxon>Bacillati</taxon>
        <taxon>Actinomycetota</taxon>
        <taxon>Actinomycetes</taxon>
        <taxon>Micrococcales</taxon>
        <taxon>Micrococcaceae</taxon>
        <taxon>Paeniglutamicibacter</taxon>
    </lineage>
</organism>
<dbReference type="InterPro" id="IPR024775">
    <property type="entry name" value="DinB-like"/>
</dbReference>
<keyword evidence="3" id="KW-1185">Reference proteome</keyword>
<dbReference type="Pfam" id="PF00805">
    <property type="entry name" value="Pentapeptide"/>
    <property type="match status" value="1"/>
</dbReference>
<dbReference type="RefSeq" id="WP_168153202.1">
    <property type="nucleotide sequence ID" value="NZ_JAAWVT010000011.1"/>
</dbReference>
<name>A0ABX1G858_9MICC</name>
<sequence length="249" mass="27643">MTVFNASPDLQGARFNDVDLRGSRFTDCVLSDVVMRGVDAQGIDIDDPWLLREGALLVNGIDVVPFVRAELLRRFPGRAGMRATDPESLRGAWAAVEQAWESTLARVAAMPVETVEVSVDGEWSFSQTLRHLVLATDIWLRRAILGIEAPFHPLGLPNDGFAEAGYDTSVLALGVPEYPEVLKARAGRVVMVREFLAGLEPDKLGEVTRNPWNPDRSESTLSCLHVILSEEWEHLRFAVRDLDALEKRV</sequence>
<dbReference type="Proteomes" id="UP000746595">
    <property type="component" value="Unassembled WGS sequence"/>
</dbReference>
<dbReference type="EMBL" id="JAAWVT010000011">
    <property type="protein sequence ID" value="NKG22424.1"/>
    <property type="molecule type" value="Genomic_DNA"/>
</dbReference>
<dbReference type="Gene3D" id="1.20.120.450">
    <property type="entry name" value="dinb family like domain"/>
    <property type="match status" value="1"/>
</dbReference>
<protein>
    <submittedName>
        <fullName evidence="2">DinB family protein</fullName>
    </submittedName>
</protein>
<evidence type="ECO:0000259" key="1">
    <source>
        <dbReference type="Pfam" id="PF12867"/>
    </source>
</evidence>
<proteinExistence type="predicted"/>
<evidence type="ECO:0000313" key="3">
    <source>
        <dbReference type="Proteomes" id="UP000746595"/>
    </source>
</evidence>
<dbReference type="Gene3D" id="2.160.20.80">
    <property type="entry name" value="E3 ubiquitin-protein ligase SopA"/>
    <property type="match status" value="1"/>
</dbReference>
<comment type="caution">
    <text evidence="2">The sequence shown here is derived from an EMBL/GenBank/DDBJ whole genome shotgun (WGS) entry which is preliminary data.</text>
</comment>